<dbReference type="STRING" id="1618550.UT39_C0010G0004"/>
<dbReference type="AlphaFoldDB" id="A0A0G0NEF3"/>
<organism evidence="3 4">
    <name type="scientific">Candidatus Woesebacteria bacterium GW2011_GWA1_39_21</name>
    <dbReference type="NCBI Taxonomy" id="1618550"/>
    <lineage>
        <taxon>Bacteria</taxon>
        <taxon>Candidatus Woeseibacteriota</taxon>
    </lineage>
</organism>
<dbReference type="EMBL" id="LBWP01000010">
    <property type="protein sequence ID" value="KKR11171.1"/>
    <property type="molecule type" value="Genomic_DNA"/>
</dbReference>
<feature type="coiled-coil region" evidence="1">
    <location>
        <begin position="34"/>
        <end position="87"/>
    </location>
</feature>
<gene>
    <name evidence="3" type="ORF">UT39_C0010G0004</name>
</gene>
<evidence type="ECO:0000256" key="1">
    <source>
        <dbReference type="SAM" id="Coils"/>
    </source>
</evidence>
<reference evidence="3 4" key="1">
    <citation type="journal article" date="2015" name="Nature">
        <title>rRNA introns, odd ribosomes, and small enigmatic genomes across a large radiation of phyla.</title>
        <authorList>
            <person name="Brown C.T."/>
            <person name="Hug L.A."/>
            <person name="Thomas B.C."/>
            <person name="Sharon I."/>
            <person name="Castelle C.J."/>
            <person name="Singh A."/>
            <person name="Wilkins M.J."/>
            <person name="Williams K.H."/>
            <person name="Banfield J.F."/>
        </authorList>
    </citation>
    <scope>NUCLEOTIDE SEQUENCE [LARGE SCALE GENOMIC DNA]</scope>
</reference>
<dbReference type="PATRIC" id="fig|1618550.3.peg.690"/>
<name>A0A0G0NEF3_9BACT</name>
<dbReference type="Proteomes" id="UP000034246">
    <property type="component" value="Unassembled WGS sequence"/>
</dbReference>
<evidence type="ECO:0000313" key="3">
    <source>
        <dbReference type="EMBL" id="KKR11171.1"/>
    </source>
</evidence>
<comment type="caution">
    <text evidence="3">The sequence shown here is derived from an EMBL/GenBank/DDBJ whole genome shotgun (WGS) entry which is preliminary data.</text>
</comment>
<evidence type="ECO:0000256" key="2">
    <source>
        <dbReference type="SAM" id="Phobius"/>
    </source>
</evidence>
<keyword evidence="2" id="KW-0812">Transmembrane</keyword>
<keyword evidence="2" id="KW-0472">Membrane</keyword>
<protein>
    <submittedName>
        <fullName evidence="3">Uncharacterized protein</fullName>
    </submittedName>
</protein>
<proteinExistence type="predicted"/>
<feature type="transmembrane region" description="Helical" evidence="2">
    <location>
        <begin position="6"/>
        <end position="28"/>
    </location>
</feature>
<sequence length="224" mass="24983">MGNELTYVLIALLSAFGLLLIVFVLLYLKSLKVQSGLREENDSLKHQKEDLEKGTYAPANDQARQIIEAANKKAAEIIANVQGISEQEKQILNNSFQQMLAANLKDYRSVAGKFSQTYDSFIGGVGKDVKARLDMGLNKIIADAQLETKKTSSVVNSSLQSLYRGYETEVSEFKKRILSQIDSLGVDFIKHVSLKVLGKTLSKKEQEDMIIQSLEEAKKLGFFK</sequence>
<accession>A0A0G0NEF3</accession>
<evidence type="ECO:0000313" key="4">
    <source>
        <dbReference type="Proteomes" id="UP000034246"/>
    </source>
</evidence>
<keyword evidence="2" id="KW-1133">Transmembrane helix</keyword>
<keyword evidence="1" id="KW-0175">Coiled coil</keyword>